<feature type="domain" description="HTH marR-type" evidence="4">
    <location>
        <begin position="9"/>
        <end position="141"/>
    </location>
</feature>
<dbReference type="GO" id="GO:0003677">
    <property type="term" value="F:DNA binding"/>
    <property type="evidence" value="ECO:0007669"/>
    <property type="project" value="UniProtKB-KW"/>
</dbReference>
<evidence type="ECO:0000256" key="1">
    <source>
        <dbReference type="ARBA" id="ARBA00023015"/>
    </source>
</evidence>
<evidence type="ECO:0000313" key="5">
    <source>
        <dbReference type="EMBL" id="ANY67846.1"/>
    </source>
</evidence>
<name>A0A1B2DJG7_9BACL</name>
<gene>
    <name evidence="5" type="ORF">BBD42_16225</name>
</gene>
<protein>
    <submittedName>
        <fullName evidence="5">MarR family transcriptional regulator</fullName>
    </submittedName>
</protein>
<dbReference type="InterPro" id="IPR036390">
    <property type="entry name" value="WH_DNA-bd_sf"/>
</dbReference>
<keyword evidence="1" id="KW-0805">Transcription regulation</keyword>
<sequence length="144" mass="16921">MQRCDVMVDDEIRQLLDKIAAQTRRDYANMLRELHLHVGQDNMLCLLWKGDGITQLQLCESLNCEPSTVTNMLNTLEKNGIVYRQRDSTDARISRVYLTAKGSQLEEPVKKIWYTQQEKLLQSILPEERLLLRRLMKQMEDNLL</sequence>
<reference evidence="5" key="1">
    <citation type="submission" date="2016-08" db="EMBL/GenBank/DDBJ databases">
        <title>Complete Genome Seqeunce of Paenibacillus sp. BIHB 4019 from tea rhizoplane.</title>
        <authorList>
            <person name="Thakur R."/>
            <person name="Swarnkar M.K."/>
            <person name="Gulati A."/>
        </authorList>
    </citation>
    <scope>NUCLEOTIDE SEQUENCE [LARGE SCALE GENOMIC DNA]</scope>
    <source>
        <strain evidence="5">BIHB4019</strain>
    </source>
</reference>
<dbReference type="PRINTS" id="PR00598">
    <property type="entry name" value="HTHMARR"/>
</dbReference>
<dbReference type="PROSITE" id="PS50995">
    <property type="entry name" value="HTH_MARR_2"/>
    <property type="match status" value="1"/>
</dbReference>
<evidence type="ECO:0000256" key="2">
    <source>
        <dbReference type="ARBA" id="ARBA00023125"/>
    </source>
</evidence>
<keyword evidence="3" id="KW-0804">Transcription</keyword>
<dbReference type="SMART" id="SM00347">
    <property type="entry name" value="HTH_MARR"/>
    <property type="match status" value="1"/>
</dbReference>
<dbReference type="PANTHER" id="PTHR42756:SF1">
    <property type="entry name" value="TRANSCRIPTIONAL REPRESSOR OF EMRAB OPERON"/>
    <property type="match status" value="1"/>
</dbReference>
<proteinExistence type="predicted"/>
<dbReference type="GO" id="GO:0003700">
    <property type="term" value="F:DNA-binding transcription factor activity"/>
    <property type="evidence" value="ECO:0007669"/>
    <property type="project" value="InterPro"/>
</dbReference>
<dbReference type="Gene3D" id="1.10.10.10">
    <property type="entry name" value="Winged helix-like DNA-binding domain superfamily/Winged helix DNA-binding domain"/>
    <property type="match status" value="1"/>
</dbReference>
<dbReference type="SUPFAM" id="SSF46785">
    <property type="entry name" value="Winged helix' DNA-binding domain"/>
    <property type="match status" value="1"/>
</dbReference>
<dbReference type="EMBL" id="CP016808">
    <property type="protein sequence ID" value="ANY67846.1"/>
    <property type="molecule type" value="Genomic_DNA"/>
</dbReference>
<dbReference type="AlphaFoldDB" id="A0A1B2DJG7"/>
<dbReference type="Pfam" id="PF01047">
    <property type="entry name" value="MarR"/>
    <property type="match status" value="1"/>
</dbReference>
<dbReference type="InterPro" id="IPR036388">
    <property type="entry name" value="WH-like_DNA-bd_sf"/>
</dbReference>
<evidence type="ECO:0000256" key="3">
    <source>
        <dbReference type="ARBA" id="ARBA00023163"/>
    </source>
</evidence>
<dbReference type="PANTHER" id="PTHR42756">
    <property type="entry name" value="TRANSCRIPTIONAL REGULATOR, MARR"/>
    <property type="match status" value="1"/>
</dbReference>
<organism evidence="5">
    <name type="scientific">Paenibacillus sp. BIHB 4019</name>
    <dbReference type="NCBI Taxonomy" id="1870819"/>
    <lineage>
        <taxon>Bacteria</taxon>
        <taxon>Bacillati</taxon>
        <taxon>Bacillota</taxon>
        <taxon>Bacilli</taxon>
        <taxon>Bacillales</taxon>
        <taxon>Paenibacillaceae</taxon>
        <taxon>Paenibacillus</taxon>
    </lineage>
</organism>
<evidence type="ECO:0000259" key="4">
    <source>
        <dbReference type="PROSITE" id="PS50995"/>
    </source>
</evidence>
<dbReference type="InterPro" id="IPR000835">
    <property type="entry name" value="HTH_MarR-typ"/>
</dbReference>
<accession>A0A1B2DJG7</accession>
<keyword evidence="2" id="KW-0238">DNA-binding</keyword>